<organism evidence="6 7">
    <name type="scientific">Cinchona calisaya</name>
    <dbReference type="NCBI Taxonomy" id="153742"/>
    <lineage>
        <taxon>Eukaryota</taxon>
        <taxon>Viridiplantae</taxon>
        <taxon>Streptophyta</taxon>
        <taxon>Embryophyta</taxon>
        <taxon>Tracheophyta</taxon>
        <taxon>Spermatophyta</taxon>
        <taxon>Magnoliopsida</taxon>
        <taxon>eudicotyledons</taxon>
        <taxon>Gunneridae</taxon>
        <taxon>Pentapetalae</taxon>
        <taxon>asterids</taxon>
        <taxon>lamiids</taxon>
        <taxon>Gentianales</taxon>
        <taxon>Rubiaceae</taxon>
        <taxon>Cinchonoideae</taxon>
        <taxon>Cinchoneae</taxon>
        <taxon>Cinchona</taxon>
    </lineage>
</organism>
<feature type="signal peptide" evidence="5">
    <location>
        <begin position="1"/>
        <end position="24"/>
    </location>
</feature>
<dbReference type="GO" id="GO:0016757">
    <property type="term" value="F:glycosyltransferase activity"/>
    <property type="evidence" value="ECO:0007669"/>
    <property type="project" value="UniProtKB-KW"/>
</dbReference>
<feature type="chain" id="PRO_5044811415" description="Glucuronosyltransferase PGSIP8" evidence="5">
    <location>
        <begin position="25"/>
        <end position="493"/>
    </location>
</feature>
<dbReference type="AlphaFoldDB" id="A0ABD2XZA9"/>
<gene>
    <name evidence="6" type="ORF">ACH5RR_038675</name>
</gene>
<evidence type="ECO:0000256" key="3">
    <source>
        <dbReference type="SAM" id="MobiDB-lite"/>
    </source>
</evidence>
<reference evidence="6 7" key="1">
    <citation type="submission" date="2024-11" db="EMBL/GenBank/DDBJ databases">
        <title>A near-complete genome assembly of Cinchona calisaya.</title>
        <authorList>
            <person name="Lian D.C."/>
            <person name="Zhao X.W."/>
            <person name="Wei L."/>
        </authorList>
    </citation>
    <scope>NUCLEOTIDE SEQUENCE [LARGE SCALE GENOMIC DNA]</scope>
    <source>
        <tissue evidence="6">Nenye</tissue>
    </source>
</reference>
<feature type="transmembrane region" description="Helical" evidence="4">
    <location>
        <begin position="417"/>
        <end position="435"/>
    </location>
</feature>
<keyword evidence="4" id="KW-1133">Transmembrane helix</keyword>
<evidence type="ECO:0000256" key="1">
    <source>
        <dbReference type="ARBA" id="ARBA00022676"/>
    </source>
</evidence>
<evidence type="ECO:0000313" key="6">
    <source>
        <dbReference type="EMBL" id="KAL3499582.1"/>
    </source>
</evidence>
<dbReference type="SUPFAM" id="SSF53448">
    <property type="entry name" value="Nucleotide-diphospho-sugar transferases"/>
    <property type="match status" value="1"/>
</dbReference>
<feature type="transmembrane region" description="Helical" evidence="4">
    <location>
        <begin position="360"/>
        <end position="382"/>
    </location>
</feature>
<evidence type="ECO:0000256" key="4">
    <source>
        <dbReference type="SAM" id="Phobius"/>
    </source>
</evidence>
<name>A0ABD2XZA9_9GENT</name>
<protein>
    <recommendedName>
        <fullName evidence="8">Glucuronosyltransferase PGSIP8</fullName>
    </recommendedName>
</protein>
<dbReference type="Proteomes" id="UP001630127">
    <property type="component" value="Unassembled WGS sequence"/>
</dbReference>
<keyword evidence="5" id="KW-0732">Signal</keyword>
<feature type="transmembrane region" description="Helical" evidence="4">
    <location>
        <begin position="388"/>
        <end position="410"/>
    </location>
</feature>
<dbReference type="CDD" id="cd02537">
    <property type="entry name" value="GT8_Glycogenin"/>
    <property type="match status" value="1"/>
</dbReference>
<evidence type="ECO:0000256" key="5">
    <source>
        <dbReference type="SAM" id="SignalP"/>
    </source>
</evidence>
<evidence type="ECO:0008006" key="8">
    <source>
        <dbReference type="Google" id="ProtNLM"/>
    </source>
</evidence>
<comment type="caution">
    <text evidence="6">The sequence shown here is derived from an EMBL/GenBank/DDBJ whole genome shotgun (WGS) entry which is preliminary data.</text>
</comment>
<sequence>MERRLLLLIRMSLMMCIMLYASEARTTTTTTAEMATASFNAPGGDGGGRNRNSNKQQQRHAYATMMYMGTPRDYEFYVATRVMLRSLMKLGVEADLVVIASLDVPRRWVHTLEEDGVKVVRVQNLNNPYVTRGNFNLRFRLTMNKLYAWSLVEYERVVMLDADNLFLHKTDELFQCGQFCAVFINPCIFHTGLFVLQPSMTVFKDMVHELEIGRDNPDGADQGFIGSYFPDLLYKPMFHPTPNGTKLDGQYRLSLGYQMDASYYYLKLRWNVPCGPNSVITFPGASWLKPWYWWSWPVLPLGIQWHKQRHQTIGYSAEMPLVFIQAIFYLGVMAVTRIARPNVSKLCYRREGKSVFLIQTGLKLVAIWSILAAYIIPFFLIPHTVHPLIGWSLYLLGVFALSCIAINAFLLPMLPVLVPWLAIFGSLLVMAYPWYQDGVVRALAVFGYAFCCSPIVWVSLVKIMSSLQVSLEREGFLPRLAESTTPSGFNKLY</sequence>
<feature type="transmembrane region" description="Helical" evidence="4">
    <location>
        <begin position="319"/>
        <end position="339"/>
    </location>
</feature>
<keyword evidence="4" id="KW-0812">Transmembrane</keyword>
<keyword evidence="4" id="KW-0472">Membrane</keyword>
<evidence type="ECO:0000256" key="2">
    <source>
        <dbReference type="ARBA" id="ARBA00023211"/>
    </source>
</evidence>
<evidence type="ECO:0000313" key="7">
    <source>
        <dbReference type="Proteomes" id="UP001630127"/>
    </source>
</evidence>
<keyword evidence="2" id="KW-0464">Manganese</keyword>
<dbReference type="Gene3D" id="3.90.550.10">
    <property type="entry name" value="Spore Coat Polysaccharide Biosynthesis Protein SpsA, Chain A"/>
    <property type="match status" value="1"/>
</dbReference>
<keyword evidence="1" id="KW-0328">Glycosyltransferase</keyword>
<dbReference type="InterPro" id="IPR029044">
    <property type="entry name" value="Nucleotide-diphossugar_trans"/>
</dbReference>
<dbReference type="EMBL" id="JBJUIK010000016">
    <property type="protein sequence ID" value="KAL3499582.1"/>
    <property type="molecule type" value="Genomic_DNA"/>
</dbReference>
<dbReference type="PANTHER" id="PTHR11183">
    <property type="entry name" value="GLYCOGENIN SUBFAMILY MEMBER"/>
    <property type="match status" value="1"/>
</dbReference>
<proteinExistence type="predicted"/>
<feature type="transmembrane region" description="Helical" evidence="4">
    <location>
        <begin position="441"/>
        <end position="461"/>
    </location>
</feature>
<keyword evidence="7" id="KW-1185">Reference proteome</keyword>
<dbReference type="InterPro" id="IPR050587">
    <property type="entry name" value="GNT1/Glycosyltrans_8"/>
</dbReference>
<keyword evidence="1" id="KW-0808">Transferase</keyword>
<accession>A0ABD2XZA9</accession>
<feature type="region of interest" description="Disordered" evidence="3">
    <location>
        <begin position="37"/>
        <end position="56"/>
    </location>
</feature>